<gene>
    <name evidence="1" type="ORF">DFR85_07205</name>
</gene>
<dbReference type="GeneID" id="36831931"/>
<dbReference type="InterPro" id="IPR022803">
    <property type="entry name" value="Ribosomal_uL5_dom_sf"/>
</dbReference>
<dbReference type="AlphaFoldDB" id="A0A2U9IEK3"/>
<dbReference type="PANTHER" id="PTHR38816:SF1">
    <property type="entry name" value="EXOSOME SUBUNIT"/>
    <property type="match status" value="1"/>
</dbReference>
<reference evidence="1 2" key="1">
    <citation type="submission" date="2018-05" db="EMBL/GenBank/DDBJ databases">
        <title>Complete Genome Sequences of Extremely Thermoacidophilic, Metal-Mobilizing Type-Strain Members of the Archaeal Family Sulfolobaceae: Acidianus brierleyi DSM-1651T, Acidianus sulfidivorans DSM-18786T, Metallosphaera hakonensis DSM-7519T, and Metallosphaera prunae DSM-10039T.</title>
        <authorList>
            <person name="Counts J.A."/>
            <person name="Kelly R.M."/>
        </authorList>
    </citation>
    <scope>NUCLEOTIDE SEQUENCE [LARGE SCALE GENOMIC DNA]</scope>
    <source>
        <strain evidence="1 2">DSM 1651</strain>
    </source>
</reference>
<evidence type="ECO:0000313" key="1">
    <source>
        <dbReference type="EMBL" id="AWR94420.1"/>
    </source>
</evidence>
<name>A0A2U9IEK3_9CREN</name>
<dbReference type="SUPFAM" id="SSF55282">
    <property type="entry name" value="RL5-like"/>
    <property type="match status" value="1"/>
</dbReference>
<proteinExistence type="predicted"/>
<dbReference type="KEGG" id="abri:DFR85_07205"/>
<protein>
    <recommendedName>
        <fullName evidence="3">Exosome protein</fullName>
    </recommendedName>
</protein>
<evidence type="ECO:0008006" key="3">
    <source>
        <dbReference type="Google" id="ProtNLM"/>
    </source>
</evidence>
<evidence type="ECO:0000313" key="2">
    <source>
        <dbReference type="Proteomes" id="UP000248044"/>
    </source>
</evidence>
<dbReference type="InterPro" id="IPR002739">
    <property type="entry name" value="PAB1135-like"/>
</dbReference>
<dbReference type="Proteomes" id="UP000248044">
    <property type="component" value="Chromosome"/>
</dbReference>
<keyword evidence="2" id="KW-1185">Reference proteome</keyword>
<dbReference type="EMBL" id="CP029289">
    <property type="protein sequence ID" value="AWR94420.1"/>
    <property type="molecule type" value="Genomic_DNA"/>
</dbReference>
<dbReference type="Pfam" id="PF01877">
    <property type="entry name" value="RNA_binding"/>
    <property type="match status" value="1"/>
</dbReference>
<dbReference type="Gene3D" id="3.30.1440.10">
    <property type="match status" value="1"/>
</dbReference>
<dbReference type="PANTHER" id="PTHR38816">
    <property type="entry name" value="EXOSOME SUBUNIT, DUF54 FAMILY-RELATED"/>
    <property type="match status" value="1"/>
</dbReference>
<accession>A0A2U9IEK3</accession>
<dbReference type="RefSeq" id="WP_110270301.1">
    <property type="nucleotide sequence ID" value="NZ_CP029289.2"/>
</dbReference>
<sequence>MKLNNIIFLVFSYQTENKDKIKYAIDSLLSDYVKEGEIEEERIEGHYGDSIIEIKYLFQGKVCSKILDTLLSKFDKADIIYLLSTLDSRVEKSKVHLRLDKQLLIAKNKLALKDGDDIIKVIIGTGGRLKEFKEELKQFVNRDLHKES</sequence>
<organism evidence="1 2">
    <name type="scientific">Acidianus brierleyi</name>
    <dbReference type="NCBI Taxonomy" id="41673"/>
    <lineage>
        <taxon>Archaea</taxon>
        <taxon>Thermoproteota</taxon>
        <taxon>Thermoprotei</taxon>
        <taxon>Sulfolobales</taxon>
        <taxon>Sulfolobaceae</taxon>
        <taxon>Acidianus</taxon>
    </lineage>
</organism>
<dbReference type="OrthoDB" id="10874at2157"/>